<name>A0A443RWF4_9ACAR</name>
<keyword evidence="2" id="KW-0378">Hydrolase</keyword>
<dbReference type="Proteomes" id="UP000288716">
    <property type="component" value="Unassembled WGS sequence"/>
</dbReference>
<evidence type="ECO:0000313" key="3">
    <source>
        <dbReference type="Proteomes" id="UP000288716"/>
    </source>
</evidence>
<evidence type="ECO:0000259" key="1">
    <source>
        <dbReference type="Pfam" id="PF11838"/>
    </source>
</evidence>
<dbReference type="Gene3D" id="1.25.50.20">
    <property type="match status" value="1"/>
</dbReference>
<feature type="non-terminal residue" evidence="2">
    <location>
        <position position="1"/>
    </location>
</feature>
<dbReference type="OrthoDB" id="275509at2759"/>
<dbReference type="Pfam" id="PF11838">
    <property type="entry name" value="ERAP1_C"/>
    <property type="match status" value="1"/>
</dbReference>
<sequence length="75" mass="8412">GLQNDLLAMVQEGRAPTVDLLKLLEAFVDEEHYAVWESINSCLGQLRTLLAYTDFQNSFHIFGKRLSAKISSKLG</sequence>
<organism evidence="2 3">
    <name type="scientific">Leptotrombidium deliense</name>
    <dbReference type="NCBI Taxonomy" id="299467"/>
    <lineage>
        <taxon>Eukaryota</taxon>
        <taxon>Metazoa</taxon>
        <taxon>Ecdysozoa</taxon>
        <taxon>Arthropoda</taxon>
        <taxon>Chelicerata</taxon>
        <taxon>Arachnida</taxon>
        <taxon>Acari</taxon>
        <taxon>Acariformes</taxon>
        <taxon>Trombidiformes</taxon>
        <taxon>Prostigmata</taxon>
        <taxon>Anystina</taxon>
        <taxon>Parasitengona</taxon>
        <taxon>Trombiculoidea</taxon>
        <taxon>Trombiculidae</taxon>
        <taxon>Leptotrombidium</taxon>
    </lineage>
</organism>
<accession>A0A443RWF4</accession>
<dbReference type="GO" id="GO:0004177">
    <property type="term" value="F:aminopeptidase activity"/>
    <property type="evidence" value="ECO:0007669"/>
    <property type="project" value="UniProtKB-KW"/>
</dbReference>
<dbReference type="EMBL" id="NCKV01024968">
    <property type="protein sequence ID" value="RWS19560.1"/>
    <property type="molecule type" value="Genomic_DNA"/>
</dbReference>
<feature type="domain" description="ERAP1-like C-terminal" evidence="1">
    <location>
        <begin position="1"/>
        <end position="75"/>
    </location>
</feature>
<evidence type="ECO:0000313" key="2">
    <source>
        <dbReference type="EMBL" id="RWS19560.1"/>
    </source>
</evidence>
<dbReference type="AlphaFoldDB" id="A0A443RWF4"/>
<dbReference type="VEuPathDB" id="VectorBase:LDEU012479"/>
<gene>
    <name evidence="2" type="ORF">B4U80_00689</name>
</gene>
<keyword evidence="3" id="KW-1185">Reference proteome</keyword>
<reference evidence="2 3" key="1">
    <citation type="journal article" date="2018" name="Gigascience">
        <title>Genomes of trombidid mites reveal novel predicted allergens and laterally-transferred genes associated with secondary metabolism.</title>
        <authorList>
            <person name="Dong X."/>
            <person name="Chaisiri K."/>
            <person name="Xia D."/>
            <person name="Armstrong S.D."/>
            <person name="Fang Y."/>
            <person name="Donnelly M.J."/>
            <person name="Kadowaki T."/>
            <person name="McGarry J.W."/>
            <person name="Darby A.C."/>
            <person name="Makepeace B.L."/>
        </authorList>
    </citation>
    <scope>NUCLEOTIDE SEQUENCE [LARGE SCALE GENOMIC DNA]</scope>
    <source>
        <strain evidence="2">UoL-UT</strain>
    </source>
</reference>
<proteinExistence type="predicted"/>
<dbReference type="STRING" id="299467.A0A443RWF4"/>
<comment type="caution">
    <text evidence="2">The sequence shown here is derived from an EMBL/GenBank/DDBJ whole genome shotgun (WGS) entry which is preliminary data.</text>
</comment>
<dbReference type="InterPro" id="IPR024571">
    <property type="entry name" value="ERAP1-like_C_dom"/>
</dbReference>
<keyword evidence="2" id="KW-0031">Aminopeptidase</keyword>
<protein>
    <submittedName>
        <fullName evidence="2">Puromycin-sensitive aminopeptidase-like protein</fullName>
    </submittedName>
</protein>
<keyword evidence="2" id="KW-0645">Protease</keyword>